<organism evidence="1 2">
    <name type="scientific">Pisolithus microcarpus 441</name>
    <dbReference type="NCBI Taxonomy" id="765257"/>
    <lineage>
        <taxon>Eukaryota</taxon>
        <taxon>Fungi</taxon>
        <taxon>Dikarya</taxon>
        <taxon>Basidiomycota</taxon>
        <taxon>Agaricomycotina</taxon>
        <taxon>Agaricomycetes</taxon>
        <taxon>Agaricomycetidae</taxon>
        <taxon>Boletales</taxon>
        <taxon>Sclerodermatineae</taxon>
        <taxon>Pisolithaceae</taxon>
        <taxon>Pisolithus</taxon>
    </lineage>
</organism>
<reference evidence="2" key="2">
    <citation type="submission" date="2015-01" db="EMBL/GenBank/DDBJ databases">
        <title>Evolutionary Origins and Diversification of the Mycorrhizal Mutualists.</title>
        <authorList>
            <consortium name="DOE Joint Genome Institute"/>
            <consortium name="Mycorrhizal Genomics Consortium"/>
            <person name="Kohler A."/>
            <person name="Kuo A."/>
            <person name="Nagy L.G."/>
            <person name="Floudas D."/>
            <person name="Copeland A."/>
            <person name="Barry K.W."/>
            <person name="Cichocki N."/>
            <person name="Veneault-Fourrey C."/>
            <person name="LaButti K."/>
            <person name="Lindquist E.A."/>
            <person name="Lipzen A."/>
            <person name="Lundell T."/>
            <person name="Morin E."/>
            <person name="Murat C."/>
            <person name="Riley R."/>
            <person name="Ohm R."/>
            <person name="Sun H."/>
            <person name="Tunlid A."/>
            <person name="Henrissat B."/>
            <person name="Grigoriev I.V."/>
            <person name="Hibbett D.S."/>
            <person name="Martin F."/>
        </authorList>
    </citation>
    <scope>NUCLEOTIDE SEQUENCE [LARGE SCALE GENOMIC DNA]</scope>
    <source>
        <strain evidence="2">441</strain>
    </source>
</reference>
<dbReference type="HOGENOM" id="CLU_2543456_0_0_1"/>
<evidence type="ECO:0000313" key="1">
    <source>
        <dbReference type="EMBL" id="KIK10532.1"/>
    </source>
</evidence>
<gene>
    <name evidence="1" type="ORF">PISMIDRAFT_690971</name>
</gene>
<proteinExistence type="predicted"/>
<accession>A0A0C9YJK8</accession>
<evidence type="ECO:0000313" key="2">
    <source>
        <dbReference type="Proteomes" id="UP000054018"/>
    </source>
</evidence>
<reference evidence="1 2" key="1">
    <citation type="submission" date="2014-04" db="EMBL/GenBank/DDBJ databases">
        <authorList>
            <consortium name="DOE Joint Genome Institute"/>
            <person name="Kuo A."/>
            <person name="Kohler A."/>
            <person name="Costa M.D."/>
            <person name="Nagy L.G."/>
            <person name="Floudas D."/>
            <person name="Copeland A."/>
            <person name="Barry K.W."/>
            <person name="Cichocki N."/>
            <person name="Veneault-Fourrey C."/>
            <person name="LaButti K."/>
            <person name="Lindquist E.A."/>
            <person name="Lipzen A."/>
            <person name="Lundell T."/>
            <person name="Morin E."/>
            <person name="Murat C."/>
            <person name="Sun H."/>
            <person name="Tunlid A."/>
            <person name="Henrissat B."/>
            <person name="Grigoriev I.V."/>
            <person name="Hibbett D.S."/>
            <person name="Martin F."/>
            <person name="Nordberg H.P."/>
            <person name="Cantor M.N."/>
            <person name="Hua S.X."/>
        </authorList>
    </citation>
    <scope>NUCLEOTIDE SEQUENCE [LARGE SCALE GENOMIC DNA]</scope>
    <source>
        <strain evidence="1 2">441</strain>
    </source>
</reference>
<dbReference type="EMBL" id="KN834598">
    <property type="protein sequence ID" value="KIK10532.1"/>
    <property type="molecule type" value="Genomic_DNA"/>
</dbReference>
<sequence>MKPTDGKPMEVSRFCTGNGGKLPDALVFSVSGSHSLFKVYRTPTISIVLARRRSENCRSRWKFQMFPRHCAIYIVRAQVAVDP</sequence>
<dbReference type="AlphaFoldDB" id="A0A0C9YJK8"/>
<keyword evidence="2" id="KW-1185">Reference proteome</keyword>
<dbReference type="Proteomes" id="UP000054018">
    <property type="component" value="Unassembled WGS sequence"/>
</dbReference>
<protein>
    <submittedName>
        <fullName evidence="1">Uncharacterized protein</fullName>
    </submittedName>
</protein>
<name>A0A0C9YJK8_9AGAM</name>